<evidence type="ECO:0000256" key="9">
    <source>
        <dbReference type="ARBA" id="ARBA00022777"/>
    </source>
</evidence>
<feature type="domain" description="HAMP" evidence="16">
    <location>
        <begin position="79"/>
        <end position="131"/>
    </location>
</feature>
<dbReference type="Gene3D" id="1.10.287.130">
    <property type="match status" value="1"/>
</dbReference>
<dbReference type="InterPro" id="IPR036890">
    <property type="entry name" value="HATPase_C_sf"/>
</dbReference>
<protein>
    <recommendedName>
        <fullName evidence="3">histidine kinase</fullName>
        <ecNumber evidence="3">2.7.13.3</ecNumber>
    </recommendedName>
</protein>
<evidence type="ECO:0000313" key="17">
    <source>
        <dbReference type="EMBL" id="GAA0329797.1"/>
    </source>
</evidence>
<organism evidence="17 18">
    <name type="scientific">Bacillus carboniphilus</name>
    <dbReference type="NCBI Taxonomy" id="86663"/>
    <lineage>
        <taxon>Bacteria</taxon>
        <taxon>Bacillati</taxon>
        <taxon>Bacillota</taxon>
        <taxon>Bacilli</taxon>
        <taxon>Bacillales</taxon>
        <taxon>Bacillaceae</taxon>
        <taxon>Bacillus</taxon>
    </lineage>
</organism>
<comment type="catalytic activity">
    <reaction evidence="1">
        <text>ATP + protein L-histidine = ADP + protein N-phospho-L-histidine.</text>
        <dbReference type="EC" id="2.7.13.3"/>
    </reaction>
</comment>
<dbReference type="CDD" id="cd00082">
    <property type="entry name" value="HisKA"/>
    <property type="match status" value="1"/>
</dbReference>
<evidence type="ECO:0000256" key="3">
    <source>
        <dbReference type="ARBA" id="ARBA00012438"/>
    </source>
</evidence>
<dbReference type="Pfam" id="PF00512">
    <property type="entry name" value="HisKA"/>
    <property type="match status" value="1"/>
</dbReference>
<evidence type="ECO:0000313" key="18">
    <source>
        <dbReference type="Proteomes" id="UP001500782"/>
    </source>
</evidence>
<reference evidence="18" key="1">
    <citation type="journal article" date="2019" name="Int. J. Syst. Evol. Microbiol.">
        <title>The Global Catalogue of Microorganisms (GCM) 10K type strain sequencing project: providing services to taxonomists for standard genome sequencing and annotation.</title>
        <authorList>
            <consortium name="The Broad Institute Genomics Platform"/>
            <consortium name="The Broad Institute Genome Sequencing Center for Infectious Disease"/>
            <person name="Wu L."/>
            <person name="Ma J."/>
        </authorList>
    </citation>
    <scope>NUCLEOTIDE SEQUENCE [LARGE SCALE GENOMIC DNA]</scope>
    <source>
        <strain evidence="18">JCM 9731</strain>
    </source>
</reference>
<evidence type="ECO:0000256" key="10">
    <source>
        <dbReference type="ARBA" id="ARBA00022840"/>
    </source>
</evidence>
<evidence type="ECO:0000256" key="5">
    <source>
        <dbReference type="ARBA" id="ARBA00022553"/>
    </source>
</evidence>
<dbReference type="PRINTS" id="PR00344">
    <property type="entry name" value="BCTRLSENSOR"/>
</dbReference>
<accession>A0ABP3FZQ7</accession>
<dbReference type="SUPFAM" id="SSF47384">
    <property type="entry name" value="Homodimeric domain of signal transducing histidine kinase"/>
    <property type="match status" value="1"/>
</dbReference>
<evidence type="ECO:0000256" key="2">
    <source>
        <dbReference type="ARBA" id="ARBA00004651"/>
    </source>
</evidence>
<keyword evidence="11 14" id="KW-1133">Transmembrane helix</keyword>
<dbReference type="InterPro" id="IPR036097">
    <property type="entry name" value="HisK_dim/P_sf"/>
</dbReference>
<dbReference type="SMART" id="SM00388">
    <property type="entry name" value="HisKA"/>
    <property type="match status" value="1"/>
</dbReference>
<keyword evidence="9" id="KW-0418">Kinase</keyword>
<gene>
    <name evidence="17" type="ORF">GCM10008967_20350</name>
</gene>
<proteinExistence type="predicted"/>
<dbReference type="EC" id="2.7.13.3" evidence="3"/>
<keyword evidence="7 14" id="KW-0812">Transmembrane</keyword>
<dbReference type="SUPFAM" id="SSF158472">
    <property type="entry name" value="HAMP domain-like"/>
    <property type="match status" value="1"/>
</dbReference>
<evidence type="ECO:0000259" key="15">
    <source>
        <dbReference type="PROSITE" id="PS50109"/>
    </source>
</evidence>
<dbReference type="Pfam" id="PF02518">
    <property type="entry name" value="HATPase_c"/>
    <property type="match status" value="1"/>
</dbReference>
<evidence type="ECO:0000256" key="8">
    <source>
        <dbReference type="ARBA" id="ARBA00022741"/>
    </source>
</evidence>
<keyword evidence="8" id="KW-0547">Nucleotide-binding</keyword>
<evidence type="ECO:0000256" key="11">
    <source>
        <dbReference type="ARBA" id="ARBA00022989"/>
    </source>
</evidence>
<keyword evidence="13 14" id="KW-0472">Membrane</keyword>
<dbReference type="Proteomes" id="UP001500782">
    <property type="component" value="Unassembled WGS sequence"/>
</dbReference>
<dbReference type="Gene3D" id="6.10.340.10">
    <property type="match status" value="1"/>
</dbReference>
<dbReference type="SMART" id="SM00304">
    <property type="entry name" value="HAMP"/>
    <property type="match status" value="1"/>
</dbReference>
<dbReference type="EMBL" id="BAAADJ010000021">
    <property type="protein sequence ID" value="GAA0329797.1"/>
    <property type="molecule type" value="Genomic_DNA"/>
</dbReference>
<dbReference type="InterPro" id="IPR050398">
    <property type="entry name" value="HssS/ArlS-like"/>
</dbReference>
<evidence type="ECO:0000256" key="6">
    <source>
        <dbReference type="ARBA" id="ARBA00022679"/>
    </source>
</evidence>
<evidence type="ECO:0000256" key="12">
    <source>
        <dbReference type="ARBA" id="ARBA00023012"/>
    </source>
</evidence>
<dbReference type="PROSITE" id="PS50885">
    <property type="entry name" value="HAMP"/>
    <property type="match status" value="1"/>
</dbReference>
<feature type="transmembrane region" description="Helical" evidence="14">
    <location>
        <begin position="12"/>
        <end position="33"/>
    </location>
</feature>
<dbReference type="InterPro" id="IPR003661">
    <property type="entry name" value="HisK_dim/P_dom"/>
</dbReference>
<dbReference type="SUPFAM" id="SSF55874">
    <property type="entry name" value="ATPase domain of HSP90 chaperone/DNA topoisomerase II/histidine kinase"/>
    <property type="match status" value="1"/>
</dbReference>
<keyword evidence="10" id="KW-0067">ATP-binding</keyword>
<dbReference type="Gene3D" id="3.30.565.10">
    <property type="entry name" value="Histidine kinase-like ATPase, C-terminal domain"/>
    <property type="match status" value="1"/>
</dbReference>
<dbReference type="PROSITE" id="PS50109">
    <property type="entry name" value="HIS_KIN"/>
    <property type="match status" value="1"/>
</dbReference>
<dbReference type="InterPro" id="IPR005467">
    <property type="entry name" value="His_kinase_dom"/>
</dbReference>
<evidence type="ECO:0000256" key="13">
    <source>
        <dbReference type="ARBA" id="ARBA00023136"/>
    </source>
</evidence>
<dbReference type="SMART" id="SM00387">
    <property type="entry name" value="HATPase_c"/>
    <property type="match status" value="1"/>
</dbReference>
<name>A0ABP3FZQ7_9BACI</name>
<evidence type="ECO:0000256" key="7">
    <source>
        <dbReference type="ARBA" id="ARBA00022692"/>
    </source>
</evidence>
<evidence type="ECO:0000256" key="14">
    <source>
        <dbReference type="SAM" id="Phobius"/>
    </source>
</evidence>
<feature type="transmembrane region" description="Helical" evidence="14">
    <location>
        <begin position="58"/>
        <end position="76"/>
    </location>
</feature>
<feature type="domain" description="Histidine kinase" evidence="15">
    <location>
        <begin position="139"/>
        <end position="352"/>
    </location>
</feature>
<dbReference type="InterPro" id="IPR003660">
    <property type="entry name" value="HAMP_dom"/>
</dbReference>
<evidence type="ECO:0000256" key="4">
    <source>
        <dbReference type="ARBA" id="ARBA00022475"/>
    </source>
</evidence>
<dbReference type="RefSeq" id="WP_343798732.1">
    <property type="nucleotide sequence ID" value="NZ_BAAADJ010000021.1"/>
</dbReference>
<dbReference type="InterPro" id="IPR003594">
    <property type="entry name" value="HATPase_dom"/>
</dbReference>
<keyword evidence="4" id="KW-1003">Cell membrane</keyword>
<evidence type="ECO:0000259" key="16">
    <source>
        <dbReference type="PROSITE" id="PS50885"/>
    </source>
</evidence>
<keyword evidence="6" id="KW-0808">Transferase</keyword>
<keyword evidence="5" id="KW-0597">Phosphoprotein</keyword>
<dbReference type="CDD" id="cd06225">
    <property type="entry name" value="HAMP"/>
    <property type="match status" value="1"/>
</dbReference>
<comment type="subcellular location">
    <subcellularLocation>
        <location evidence="2">Cell membrane</location>
        <topology evidence="2">Multi-pass membrane protein</topology>
    </subcellularLocation>
</comment>
<dbReference type="Pfam" id="PF00672">
    <property type="entry name" value="HAMP"/>
    <property type="match status" value="1"/>
</dbReference>
<keyword evidence="12" id="KW-0902">Two-component regulatory system</keyword>
<sequence length="352" mass="40309">MRFFHKLPNLLSKFVILNGFVIFVVILLAGLSVKDYACFLVNTEQVTGQELVQTLNQFLWTISIFTFLIVGFFHFITVKKILRPIQDLSLATQLIKEGKKPIRVEKQGSGELKELTESFYAMSDTLFSVQEQRDEMLKDIAHELRTPLTNINGYLEALESGVIEGKPELFGSLLEESRRITRIVELITEMNTWSNNFYQTERNFEDLSIHKVLSDSLTSFQLKLEKEFSNISLEIKDGTILGNKDGLMQVFSNILQNILDYNIGESLTIQTEILDRSYRIHFQHKGQHIDSQKKELIFERFNRLEESRTTRSSGAGLGLAISKSIVQAHNGEIGLDTNGTDHTFWIELPLIL</sequence>
<comment type="caution">
    <text evidence="17">The sequence shown here is derived from an EMBL/GenBank/DDBJ whole genome shotgun (WGS) entry which is preliminary data.</text>
</comment>
<evidence type="ECO:0000256" key="1">
    <source>
        <dbReference type="ARBA" id="ARBA00000085"/>
    </source>
</evidence>
<dbReference type="PANTHER" id="PTHR45528:SF1">
    <property type="entry name" value="SENSOR HISTIDINE KINASE CPXA"/>
    <property type="match status" value="1"/>
</dbReference>
<keyword evidence="18" id="KW-1185">Reference proteome</keyword>
<dbReference type="PANTHER" id="PTHR45528">
    <property type="entry name" value="SENSOR HISTIDINE KINASE CPXA"/>
    <property type="match status" value="1"/>
</dbReference>
<dbReference type="InterPro" id="IPR004358">
    <property type="entry name" value="Sig_transdc_His_kin-like_C"/>
</dbReference>